<evidence type="ECO:0000256" key="8">
    <source>
        <dbReference type="ARBA" id="ARBA00023136"/>
    </source>
</evidence>
<evidence type="ECO:0000256" key="9">
    <source>
        <dbReference type="ARBA" id="ARBA00025772"/>
    </source>
</evidence>
<evidence type="ECO:0000256" key="3">
    <source>
        <dbReference type="ARBA" id="ARBA00022475"/>
    </source>
</evidence>
<dbReference type="GO" id="GO:0015627">
    <property type="term" value="C:type II protein secretion system complex"/>
    <property type="evidence" value="ECO:0007669"/>
    <property type="project" value="InterPro"/>
</dbReference>
<evidence type="ECO:0000256" key="7">
    <source>
        <dbReference type="ARBA" id="ARBA00022989"/>
    </source>
</evidence>
<dbReference type="InterPro" id="IPR012902">
    <property type="entry name" value="N_methyl_site"/>
</dbReference>
<accession>A0A1X7AH04</accession>
<comment type="subcellular location">
    <subcellularLocation>
        <location evidence="1">Cell inner membrane</location>
        <topology evidence="1">Single-pass membrane protein</topology>
    </subcellularLocation>
</comment>
<proteinExistence type="inferred from homology"/>
<keyword evidence="5" id="KW-0997">Cell inner membrane</keyword>
<evidence type="ECO:0000256" key="5">
    <source>
        <dbReference type="ARBA" id="ARBA00022519"/>
    </source>
</evidence>
<dbReference type="AlphaFoldDB" id="A0A1X7AH04"/>
<keyword evidence="8 11" id="KW-0472">Membrane</keyword>
<dbReference type="NCBIfam" id="TIGR02532">
    <property type="entry name" value="IV_pilin_GFxxxE"/>
    <property type="match status" value="1"/>
</dbReference>
<keyword evidence="14" id="KW-1185">Reference proteome</keyword>
<evidence type="ECO:0000256" key="1">
    <source>
        <dbReference type="ARBA" id="ARBA00004377"/>
    </source>
</evidence>
<evidence type="ECO:0000313" key="13">
    <source>
        <dbReference type="EMBL" id="SMA40316.1"/>
    </source>
</evidence>
<feature type="transmembrane region" description="Helical" evidence="11">
    <location>
        <begin position="16"/>
        <end position="39"/>
    </location>
</feature>
<dbReference type="OrthoDB" id="6198194at2"/>
<dbReference type="PROSITE" id="PS00409">
    <property type="entry name" value="PROKAR_NTER_METHYL"/>
    <property type="match status" value="1"/>
</dbReference>
<gene>
    <name evidence="13" type="ORF">EHSB41UT_01173</name>
</gene>
<evidence type="ECO:0000256" key="11">
    <source>
        <dbReference type="SAM" id="Phobius"/>
    </source>
</evidence>
<reference evidence="13 14" key="1">
    <citation type="submission" date="2017-03" db="EMBL/GenBank/DDBJ databases">
        <authorList>
            <person name="Afonso C.L."/>
            <person name="Miller P.J."/>
            <person name="Scott M.A."/>
            <person name="Spackman E."/>
            <person name="Goraichik I."/>
            <person name="Dimitrov K.M."/>
            <person name="Suarez D.L."/>
            <person name="Swayne D.E."/>
        </authorList>
    </citation>
    <scope>NUCLEOTIDE SEQUENCE [LARGE SCALE GENOMIC DNA]</scope>
    <source>
        <strain evidence="13">SB41UT1</strain>
    </source>
</reference>
<protein>
    <recommendedName>
        <fullName evidence="2">Type II secretion system protein H</fullName>
    </recommendedName>
    <alternativeName>
        <fullName evidence="10">General secretion pathway protein H</fullName>
    </alternativeName>
</protein>
<keyword evidence="6 11" id="KW-0812">Transmembrane</keyword>
<dbReference type="GO" id="GO:0005886">
    <property type="term" value="C:plasma membrane"/>
    <property type="evidence" value="ECO:0007669"/>
    <property type="project" value="UniProtKB-SubCell"/>
</dbReference>
<dbReference type="Pfam" id="PF12019">
    <property type="entry name" value="GspH"/>
    <property type="match status" value="1"/>
</dbReference>
<dbReference type="Proteomes" id="UP000196573">
    <property type="component" value="Unassembled WGS sequence"/>
</dbReference>
<evidence type="ECO:0000259" key="12">
    <source>
        <dbReference type="Pfam" id="PF12019"/>
    </source>
</evidence>
<organism evidence="13 14">
    <name type="scientific">Parendozoicomonas haliclonae</name>
    <dbReference type="NCBI Taxonomy" id="1960125"/>
    <lineage>
        <taxon>Bacteria</taxon>
        <taxon>Pseudomonadati</taxon>
        <taxon>Pseudomonadota</taxon>
        <taxon>Gammaproteobacteria</taxon>
        <taxon>Oceanospirillales</taxon>
        <taxon>Endozoicomonadaceae</taxon>
        <taxon>Parendozoicomonas</taxon>
    </lineage>
</organism>
<dbReference type="InterPro" id="IPR045584">
    <property type="entry name" value="Pilin-like"/>
</dbReference>
<dbReference type="GO" id="GO:0015628">
    <property type="term" value="P:protein secretion by the type II secretion system"/>
    <property type="evidence" value="ECO:0007669"/>
    <property type="project" value="InterPro"/>
</dbReference>
<keyword evidence="7 11" id="KW-1133">Transmembrane helix</keyword>
<evidence type="ECO:0000256" key="10">
    <source>
        <dbReference type="ARBA" id="ARBA00030775"/>
    </source>
</evidence>
<feature type="domain" description="General secretion pathway GspH" evidence="12">
    <location>
        <begin position="52"/>
        <end position="175"/>
    </location>
</feature>
<dbReference type="EMBL" id="FWPT01000002">
    <property type="protein sequence ID" value="SMA40316.1"/>
    <property type="molecule type" value="Genomic_DNA"/>
</dbReference>
<keyword evidence="3" id="KW-1003">Cell membrane</keyword>
<dbReference type="Pfam" id="PF07963">
    <property type="entry name" value="N_methyl"/>
    <property type="match status" value="1"/>
</dbReference>
<name>A0A1X7AH04_9GAMM</name>
<evidence type="ECO:0000256" key="6">
    <source>
        <dbReference type="ARBA" id="ARBA00022692"/>
    </source>
</evidence>
<evidence type="ECO:0000313" key="14">
    <source>
        <dbReference type="Proteomes" id="UP000196573"/>
    </source>
</evidence>
<comment type="similarity">
    <text evidence="9">Belongs to the GSP H family.</text>
</comment>
<evidence type="ECO:0000256" key="2">
    <source>
        <dbReference type="ARBA" id="ARBA00021549"/>
    </source>
</evidence>
<dbReference type="SUPFAM" id="SSF54523">
    <property type="entry name" value="Pili subunits"/>
    <property type="match status" value="1"/>
</dbReference>
<keyword evidence="4" id="KW-0488">Methylation</keyword>
<evidence type="ECO:0000256" key="4">
    <source>
        <dbReference type="ARBA" id="ARBA00022481"/>
    </source>
</evidence>
<dbReference type="Gene3D" id="3.30.700.10">
    <property type="entry name" value="Glycoprotein, Type 4 Pilin"/>
    <property type="match status" value="1"/>
</dbReference>
<sequence>MFVVGKMKIIKTSSGFTLVEVMVVVAILSILTTVVAPSFSDFINRNSLASESNRLSSLLRFARSEAIQRQTPVIVCLGEKIPAKDTNTVSVRCLKTAGDDPSEPNFLIAGFHADNDRSAFNSSETLQALPPLSGNLDITLNDIIFSKDGSTRNTQAIELKDGSDKTTTITLNAAGLVIH</sequence>
<dbReference type="InterPro" id="IPR022346">
    <property type="entry name" value="T2SS_GspH"/>
</dbReference>